<name>A0A7T4EEU6_9CORY</name>
<sequence length="187" mass="20490">MQRTIVQEKPAVYFSSVYGSTRVYAEALATALGRRIVDITDGVPAGEVWNEEAAPLIFVGPVYGVKLLGSEYAAQAARKVDTTSAGQDVAFVTVGLTDPEKAAAKDSSAKFFGEEKDRIRRFYVPGRLHYPDLRLVHRTAIKGMLLYYSTKPGTSAFEKELVASGGVGFDKVDTEKIRPVVRWAQAR</sequence>
<dbReference type="GeneID" id="92759667"/>
<dbReference type="AlphaFoldDB" id="A0A7T4EEU6"/>
<dbReference type="EMBL" id="CP066007">
    <property type="protein sequence ID" value="QQB46074.1"/>
    <property type="molecule type" value="Genomic_DNA"/>
</dbReference>
<dbReference type="InterPro" id="IPR029039">
    <property type="entry name" value="Flavoprotein-like_sf"/>
</dbReference>
<organism evidence="2 3">
    <name type="scientific">Corynebacterium glucuronolyticum</name>
    <dbReference type="NCBI Taxonomy" id="39791"/>
    <lineage>
        <taxon>Bacteria</taxon>
        <taxon>Bacillati</taxon>
        <taxon>Actinomycetota</taxon>
        <taxon>Actinomycetes</taxon>
        <taxon>Mycobacteriales</taxon>
        <taxon>Corynebacteriaceae</taxon>
        <taxon>Corynebacterium</taxon>
    </lineage>
</organism>
<gene>
    <name evidence="2" type="ORF">I6I10_11570</name>
</gene>
<reference evidence="2 3" key="1">
    <citation type="submission" date="2020-12" db="EMBL/GenBank/DDBJ databases">
        <title>FDA dAtabase for Regulatory Grade micrObial Sequences (FDA-ARGOS): Supporting development and validation of Infectious Disease Dx tests.</title>
        <authorList>
            <person name="Sproer C."/>
            <person name="Gronow S."/>
            <person name="Severitt S."/>
            <person name="Schroder I."/>
            <person name="Tallon L."/>
            <person name="Sadzewicz L."/>
            <person name="Zhao X."/>
            <person name="Boylan J."/>
            <person name="Ott S."/>
            <person name="Bowen H."/>
            <person name="Vavikolanu K."/>
            <person name="Mehta A."/>
            <person name="Aluvathingal J."/>
            <person name="Nadendla S."/>
            <person name="Lowell S."/>
            <person name="Myers T."/>
            <person name="Yan Y."/>
            <person name="Sichtig H."/>
        </authorList>
    </citation>
    <scope>NUCLEOTIDE SEQUENCE [LARGE SCALE GENOMIC DNA]</scope>
    <source>
        <strain evidence="2 3">FDAARGOS_1053</strain>
    </source>
</reference>
<proteinExistence type="predicted"/>
<dbReference type="RefSeq" id="WP_084035886.1">
    <property type="nucleotide sequence ID" value="NZ_CP066007.1"/>
</dbReference>
<dbReference type="Pfam" id="PF12724">
    <property type="entry name" value="Flavodoxin_5"/>
    <property type="match status" value="1"/>
</dbReference>
<evidence type="ECO:0000313" key="3">
    <source>
        <dbReference type="Proteomes" id="UP000596145"/>
    </source>
</evidence>
<evidence type="ECO:0000259" key="1">
    <source>
        <dbReference type="Pfam" id="PF12724"/>
    </source>
</evidence>
<feature type="domain" description="Flavodoxin" evidence="1">
    <location>
        <begin position="12"/>
        <end position="143"/>
    </location>
</feature>
<dbReference type="OrthoDB" id="4878515at2"/>
<dbReference type="Proteomes" id="UP000596145">
    <property type="component" value="Chromosome"/>
</dbReference>
<accession>A0A7T4EEU6</accession>
<dbReference type="InterPro" id="IPR026816">
    <property type="entry name" value="Flavodoxin_dom"/>
</dbReference>
<protein>
    <recommendedName>
        <fullName evidence="1">Flavodoxin domain-containing protein</fullName>
    </recommendedName>
</protein>
<evidence type="ECO:0000313" key="2">
    <source>
        <dbReference type="EMBL" id="QQB46074.1"/>
    </source>
</evidence>
<dbReference type="SUPFAM" id="SSF52218">
    <property type="entry name" value="Flavoproteins"/>
    <property type="match status" value="1"/>
</dbReference>